<dbReference type="SUPFAM" id="SSF53474">
    <property type="entry name" value="alpha/beta-Hydrolases"/>
    <property type="match status" value="1"/>
</dbReference>
<evidence type="ECO:0000313" key="2">
    <source>
        <dbReference type="EMBL" id="MXP48219.1"/>
    </source>
</evidence>
<comment type="caution">
    <text evidence="2">The sequence shown here is derived from an EMBL/GenBank/DDBJ whole genome shotgun (WGS) entry which is preliminary data.</text>
</comment>
<gene>
    <name evidence="2" type="ORF">GRI43_12560</name>
</gene>
<proteinExistence type="predicted"/>
<evidence type="ECO:0000313" key="3">
    <source>
        <dbReference type="Proteomes" id="UP000471435"/>
    </source>
</evidence>
<dbReference type="AlphaFoldDB" id="A0A6I4V1P9"/>
<feature type="chain" id="PRO_5026137076" evidence="1">
    <location>
        <begin position="22"/>
        <end position="258"/>
    </location>
</feature>
<feature type="signal peptide" evidence="1">
    <location>
        <begin position="1"/>
        <end position="21"/>
    </location>
</feature>
<dbReference type="EMBL" id="WTYP01000002">
    <property type="protein sequence ID" value="MXP48219.1"/>
    <property type="molecule type" value="Genomic_DNA"/>
</dbReference>
<dbReference type="Proteomes" id="UP000471435">
    <property type="component" value="Unassembled WGS sequence"/>
</dbReference>
<organism evidence="2 3">
    <name type="scientific">Pontixanthobacter luteolus</name>
    <dbReference type="NCBI Taxonomy" id="295089"/>
    <lineage>
        <taxon>Bacteria</taxon>
        <taxon>Pseudomonadati</taxon>
        <taxon>Pseudomonadota</taxon>
        <taxon>Alphaproteobacteria</taxon>
        <taxon>Sphingomonadales</taxon>
        <taxon>Erythrobacteraceae</taxon>
        <taxon>Pontixanthobacter</taxon>
    </lineage>
</organism>
<dbReference type="RefSeq" id="WP_160731424.1">
    <property type="nucleotide sequence ID" value="NZ_WTYP01000002.1"/>
</dbReference>
<evidence type="ECO:0000256" key="1">
    <source>
        <dbReference type="SAM" id="SignalP"/>
    </source>
</evidence>
<dbReference type="InterPro" id="IPR029058">
    <property type="entry name" value="AB_hydrolase_fold"/>
</dbReference>
<dbReference type="Pfam" id="PF11187">
    <property type="entry name" value="Mbeg1-like"/>
    <property type="match status" value="1"/>
</dbReference>
<protein>
    <submittedName>
        <fullName evidence="2">DUF2974 domain-containing protein</fullName>
    </submittedName>
</protein>
<keyword evidence="3" id="KW-1185">Reference proteome</keyword>
<dbReference type="OrthoDB" id="7420899at2"/>
<dbReference type="PROSITE" id="PS51257">
    <property type="entry name" value="PROKAR_LIPOPROTEIN"/>
    <property type="match status" value="1"/>
</dbReference>
<dbReference type="Gene3D" id="3.40.50.1820">
    <property type="entry name" value="alpha/beta hydrolase"/>
    <property type="match status" value="1"/>
</dbReference>
<reference evidence="2 3" key="1">
    <citation type="submission" date="2019-12" db="EMBL/GenBank/DDBJ databases">
        <title>Genomic-based taxomic classification of the family Erythrobacteraceae.</title>
        <authorList>
            <person name="Xu L."/>
        </authorList>
    </citation>
    <scope>NUCLEOTIDE SEQUENCE [LARGE SCALE GENOMIC DNA]</scope>
    <source>
        <strain evidence="2 3">SW-109</strain>
    </source>
</reference>
<accession>A0A6I4V1P9</accession>
<name>A0A6I4V1P9_9SPHN</name>
<sequence>MLRALYLAVLAALLTSCVSTSKVRLTGLDHPSGWSDQIRTTANSSFLYAQLSFVSYQGPPEFQIDSKVSEVERQENNSIDFAYAIFSREMDVGPSEIIIAFRGTDTARDVWSGTLTNAQGAAGLELFDRIRSEFLEERIIVTGHSQGGAIATHVTLNRENVTGYFFNTSPRFRRLSGDLENDRYSIVEHGDPLKLLRLFGREPTQLYTSIGCTRGGPFSQHSARSLAICLTQIASWEREAARTSLRRNNLSLPQGVTR</sequence>
<keyword evidence="1" id="KW-0732">Signal</keyword>
<dbReference type="InterPro" id="IPR024499">
    <property type="entry name" value="Mbeg1-like"/>
</dbReference>